<dbReference type="GO" id="GO:0046872">
    <property type="term" value="F:metal ion binding"/>
    <property type="evidence" value="ECO:0007669"/>
    <property type="project" value="UniProtKB-KW"/>
</dbReference>
<keyword evidence="5" id="KW-0378">Hydrolase</keyword>
<keyword evidence="2" id="KW-0645">Protease</keyword>
<dbReference type="AlphaFoldDB" id="A0A923PNC8"/>
<dbReference type="Gene3D" id="3.40.390.10">
    <property type="entry name" value="Collagenase (Catalytic Domain)"/>
    <property type="match status" value="1"/>
</dbReference>
<evidence type="ECO:0000259" key="9">
    <source>
        <dbReference type="Pfam" id="PF05572"/>
    </source>
</evidence>
<sequence>MDVLDQQIRADPSRLERLEELEKFTRNFVPQEGLKALTTIPVVVHVVYRTSAENISLAQINSQIQVLNADFRRLNADANGTWPQAADTEIEFCLATVDPSGNATDGIIRKSTTRTSFGTNDLVKSASSGGSNAWPANAYLNIWVCNIGGGILGYAQFPGGPASTDGVVVDYRYFGTTGTATAPFNLGRTATHEVGHYLNLRHIWGDGGCSVDDFVSDTPTSDAPNYQCPTGHVSCSTTDMIQNYMDYTDDSCMNLFTSGQKARMQAALSGSRSGLANSNGCGTPGGGGGSCTDTQVTLTLVTDNYGSETSWTLTGPSGTVATGGSLANNTTYTQSFCLPNGCYTFTILDSYGDGICCQYGNGSFTLTNGSTGAVLASGGSFTSSSVSNFCLGSTPPAPTCNDGIQNGTETGVDCGGSCAPCGGGGGCTDVTVNSEGFESNYGIWNDGGTDCVRSTLRPITGAISIYLRDNTSTSVLTTDALNLAGYEELTIDFSYFAFSMETGEDFWLQVDNGSGYQTVETWASGSDFANNTRYEESVTLTGTFGSAVRIRFRCDASNDSDYIHLDNIVIRGCTNGTTRSIEAADVNLTVEAAELDEAAALSFSVFPNPAYAAFTVKVNEDGCTAKLTSLDGRVLLTQTLTAGNNRMETANVPQGMYLLVVEGADGSREVEKVVLRH</sequence>
<dbReference type="NCBIfam" id="TIGR04183">
    <property type="entry name" value="Por_Secre_tail"/>
    <property type="match status" value="1"/>
</dbReference>
<evidence type="ECO:0000313" key="11">
    <source>
        <dbReference type="EMBL" id="MBC6994413.1"/>
    </source>
</evidence>
<keyword evidence="8" id="KW-1015">Disulfide bond</keyword>
<dbReference type="Pfam" id="PF05572">
    <property type="entry name" value="Peptidase_M43"/>
    <property type="match status" value="1"/>
</dbReference>
<keyword evidence="6" id="KW-0862">Zinc</keyword>
<dbReference type="InterPro" id="IPR024079">
    <property type="entry name" value="MetalloPept_cat_dom_sf"/>
</dbReference>
<dbReference type="CDD" id="cd04275">
    <property type="entry name" value="ZnMc_pappalysin_like"/>
    <property type="match status" value="1"/>
</dbReference>
<comment type="similarity">
    <text evidence="1">Belongs to the peptidase M43B family.</text>
</comment>
<keyword evidence="7" id="KW-0482">Metalloprotease</keyword>
<gene>
    <name evidence="11" type="ORF">H9S92_09575</name>
</gene>
<evidence type="ECO:0000256" key="2">
    <source>
        <dbReference type="ARBA" id="ARBA00022670"/>
    </source>
</evidence>
<keyword evidence="12" id="KW-1185">Reference proteome</keyword>
<proteinExistence type="inferred from homology"/>
<comment type="caution">
    <text evidence="11">The sequence shown here is derived from an EMBL/GenBank/DDBJ whole genome shotgun (WGS) entry which is preliminary data.</text>
</comment>
<dbReference type="PANTHER" id="PTHR47466">
    <property type="match status" value="1"/>
</dbReference>
<evidence type="ECO:0000256" key="1">
    <source>
        <dbReference type="ARBA" id="ARBA00008721"/>
    </source>
</evidence>
<dbReference type="InterPro" id="IPR026444">
    <property type="entry name" value="Secre_tail"/>
</dbReference>
<keyword evidence="3" id="KW-0479">Metal-binding</keyword>
<protein>
    <submittedName>
        <fullName evidence="11">T9SS type A sorting domain-containing protein</fullName>
    </submittedName>
</protein>
<feature type="domain" description="Peptidase M43 pregnancy-associated plasma-A" evidence="9">
    <location>
        <begin position="132"/>
        <end position="268"/>
    </location>
</feature>
<dbReference type="InterPro" id="IPR008754">
    <property type="entry name" value="Peptidase_M43"/>
</dbReference>
<reference evidence="11" key="1">
    <citation type="submission" date="2020-08" db="EMBL/GenBank/DDBJ databases">
        <title>Lewinella bacteria from marine environments.</title>
        <authorList>
            <person name="Zhong Y."/>
        </authorList>
    </citation>
    <scope>NUCLEOTIDE SEQUENCE</scope>
    <source>
        <strain evidence="11">KCTC 42187</strain>
    </source>
</reference>
<evidence type="ECO:0000256" key="6">
    <source>
        <dbReference type="ARBA" id="ARBA00022833"/>
    </source>
</evidence>
<evidence type="ECO:0000256" key="3">
    <source>
        <dbReference type="ARBA" id="ARBA00022723"/>
    </source>
</evidence>
<dbReference type="Gene3D" id="2.60.120.260">
    <property type="entry name" value="Galactose-binding domain-like"/>
    <property type="match status" value="1"/>
</dbReference>
<organism evidence="11 12">
    <name type="scientific">Neolewinella lacunae</name>
    <dbReference type="NCBI Taxonomy" id="1517758"/>
    <lineage>
        <taxon>Bacteria</taxon>
        <taxon>Pseudomonadati</taxon>
        <taxon>Bacteroidota</taxon>
        <taxon>Saprospiria</taxon>
        <taxon>Saprospirales</taxon>
        <taxon>Lewinellaceae</taxon>
        <taxon>Neolewinella</taxon>
    </lineage>
</organism>
<name>A0A923PNC8_9BACT</name>
<dbReference type="SUPFAM" id="SSF55486">
    <property type="entry name" value="Metalloproteases ('zincins'), catalytic domain"/>
    <property type="match status" value="1"/>
</dbReference>
<dbReference type="GO" id="GO:0008237">
    <property type="term" value="F:metallopeptidase activity"/>
    <property type="evidence" value="ECO:0007669"/>
    <property type="project" value="UniProtKB-KW"/>
</dbReference>
<feature type="domain" description="Secretion system C-terminal sorting" evidence="10">
    <location>
        <begin position="605"/>
        <end position="674"/>
    </location>
</feature>
<accession>A0A923PNC8</accession>
<evidence type="ECO:0000259" key="10">
    <source>
        <dbReference type="Pfam" id="PF18962"/>
    </source>
</evidence>
<evidence type="ECO:0000256" key="4">
    <source>
        <dbReference type="ARBA" id="ARBA00022729"/>
    </source>
</evidence>
<evidence type="ECO:0000313" key="12">
    <source>
        <dbReference type="Proteomes" id="UP000650081"/>
    </source>
</evidence>
<dbReference type="Pfam" id="PF18962">
    <property type="entry name" value="Por_Secre_tail"/>
    <property type="match status" value="1"/>
</dbReference>
<evidence type="ECO:0000256" key="8">
    <source>
        <dbReference type="ARBA" id="ARBA00023157"/>
    </source>
</evidence>
<dbReference type="GO" id="GO:0006508">
    <property type="term" value="P:proteolysis"/>
    <property type="evidence" value="ECO:0007669"/>
    <property type="project" value="UniProtKB-KW"/>
</dbReference>
<keyword evidence="4" id="KW-0732">Signal</keyword>
<dbReference type="PANTHER" id="PTHR47466:SF1">
    <property type="entry name" value="METALLOPROTEASE MEP1 (AFU_ORTHOLOGUE AFUA_1G07730)-RELATED"/>
    <property type="match status" value="1"/>
</dbReference>
<evidence type="ECO:0000256" key="5">
    <source>
        <dbReference type="ARBA" id="ARBA00022801"/>
    </source>
</evidence>
<dbReference type="Proteomes" id="UP000650081">
    <property type="component" value="Unassembled WGS sequence"/>
</dbReference>
<dbReference type="EMBL" id="JACSIT010000098">
    <property type="protein sequence ID" value="MBC6994413.1"/>
    <property type="molecule type" value="Genomic_DNA"/>
</dbReference>
<evidence type="ECO:0000256" key="7">
    <source>
        <dbReference type="ARBA" id="ARBA00023049"/>
    </source>
</evidence>